<keyword evidence="3" id="KW-1185">Reference proteome</keyword>
<name>A0AAI8Z570_9PEZI</name>
<feature type="region of interest" description="Disordered" evidence="1">
    <location>
        <begin position="73"/>
        <end position="123"/>
    </location>
</feature>
<dbReference type="AlphaFoldDB" id="A0AAI8Z570"/>
<reference evidence="2" key="1">
    <citation type="submission" date="2023-11" db="EMBL/GenBank/DDBJ databases">
        <authorList>
            <person name="Alioto T."/>
            <person name="Alioto T."/>
            <person name="Gomez Garrido J."/>
        </authorList>
    </citation>
    <scope>NUCLEOTIDE SEQUENCE</scope>
</reference>
<sequence>MLPPPLDDSGRRNDYFTINPPAYTHYSTETPCCSPNFSPVCESSAYPEHPLLAYCEVESPVYEPTLPEMASSLMSMQTSAAHGHSNRPRPHPVQNVLHVTSDDSTSSSSSSSKSSSIDSNMSSPEFARCSRCQRTPSIDVKTGGSNMVPYGLNLWYCLRCAHLVGFDKR</sequence>
<dbReference type="EMBL" id="CAVMBE010000066">
    <property type="protein sequence ID" value="CAK4032591.1"/>
    <property type="molecule type" value="Genomic_DNA"/>
</dbReference>
<feature type="compositionally biased region" description="Low complexity" evidence="1">
    <location>
        <begin position="102"/>
        <end position="123"/>
    </location>
</feature>
<gene>
    <name evidence="2" type="ORF">LECACI_7A007749</name>
</gene>
<protein>
    <submittedName>
        <fullName evidence="2">Uncharacterized protein</fullName>
    </submittedName>
</protein>
<proteinExistence type="predicted"/>
<dbReference type="Proteomes" id="UP001296104">
    <property type="component" value="Unassembled WGS sequence"/>
</dbReference>
<organism evidence="2 3">
    <name type="scientific">Lecanosticta acicola</name>
    <dbReference type="NCBI Taxonomy" id="111012"/>
    <lineage>
        <taxon>Eukaryota</taxon>
        <taxon>Fungi</taxon>
        <taxon>Dikarya</taxon>
        <taxon>Ascomycota</taxon>
        <taxon>Pezizomycotina</taxon>
        <taxon>Dothideomycetes</taxon>
        <taxon>Dothideomycetidae</taxon>
        <taxon>Mycosphaerellales</taxon>
        <taxon>Mycosphaerellaceae</taxon>
        <taxon>Lecanosticta</taxon>
    </lineage>
</organism>
<accession>A0AAI8Z570</accession>
<evidence type="ECO:0000256" key="1">
    <source>
        <dbReference type="SAM" id="MobiDB-lite"/>
    </source>
</evidence>
<evidence type="ECO:0000313" key="3">
    <source>
        <dbReference type="Proteomes" id="UP001296104"/>
    </source>
</evidence>
<comment type="caution">
    <text evidence="2">The sequence shown here is derived from an EMBL/GenBank/DDBJ whole genome shotgun (WGS) entry which is preliminary data.</text>
</comment>
<evidence type="ECO:0000313" key="2">
    <source>
        <dbReference type="EMBL" id="CAK4032591.1"/>
    </source>
</evidence>